<dbReference type="PANTHER" id="PTHR43213">
    <property type="entry name" value="BIFUNCTIONAL DTTP/UTP PYROPHOSPHATASE/METHYLTRANSFERASE PROTEIN-RELATED"/>
    <property type="match status" value="1"/>
</dbReference>
<comment type="function">
    <text evidence="4">Nucleoside triphosphate pyrophosphatase. May have a dual role in cell division arrest and in preventing the incorporation of modified nucleotides into cellular nucleic acids.</text>
</comment>
<evidence type="ECO:0000256" key="3">
    <source>
        <dbReference type="ARBA" id="ARBA00023080"/>
    </source>
</evidence>
<comment type="catalytic activity">
    <reaction evidence="4">
        <text>a 2'-deoxyribonucleoside 5'-triphosphate + H2O = a 2'-deoxyribonucleoside 5'-phosphate + diphosphate + H(+)</text>
        <dbReference type="Rhea" id="RHEA:44644"/>
        <dbReference type="ChEBI" id="CHEBI:15377"/>
        <dbReference type="ChEBI" id="CHEBI:15378"/>
        <dbReference type="ChEBI" id="CHEBI:33019"/>
        <dbReference type="ChEBI" id="CHEBI:61560"/>
        <dbReference type="ChEBI" id="CHEBI:65317"/>
        <dbReference type="EC" id="3.6.1.9"/>
    </reaction>
</comment>
<keyword evidence="6" id="KW-1185">Reference proteome</keyword>
<comment type="caution">
    <text evidence="4">Lacks conserved residue(s) required for the propagation of feature annotation.</text>
</comment>
<feature type="active site" description="Proton acceptor" evidence="4">
    <location>
        <position position="74"/>
    </location>
</feature>
<comment type="subcellular location">
    <subcellularLocation>
        <location evidence="4">Cytoplasm</location>
    </subcellularLocation>
</comment>
<protein>
    <recommendedName>
        <fullName evidence="4">Nucleoside triphosphate pyrophosphatase</fullName>
        <ecNumber evidence="4">3.6.1.9</ecNumber>
    </recommendedName>
    <alternativeName>
        <fullName evidence="4">Nucleotide pyrophosphatase</fullName>
        <shortName evidence="4">Nucleotide PPase</shortName>
    </alternativeName>
</protein>
<reference evidence="5 6" key="2">
    <citation type="journal article" date="2011" name="J. Bacteriol.">
        <title>Complete genome sequence of strain HTCC2503T of Parvularcula bermudensis, the type species of the order "Parvularculales" in the class Alphaproteobacteria.</title>
        <authorList>
            <person name="Oh H.M."/>
            <person name="Kang I."/>
            <person name="Vergin K.L."/>
            <person name="Kang D."/>
            <person name="Rhee K.H."/>
            <person name="Giovannoni S.J."/>
            <person name="Cho J.C."/>
        </authorList>
    </citation>
    <scope>NUCLEOTIDE SEQUENCE [LARGE SCALE GENOMIC DNA]</scope>
    <source>
        <strain evidence="6">ATCC BAA-594 / HTCC2503 / KCTC 12087</strain>
    </source>
</reference>
<keyword evidence="2 4" id="KW-0378">Hydrolase</keyword>
<dbReference type="HAMAP" id="MF_00528">
    <property type="entry name" value="Maf"/>
    <property type="match status" value="1"/>
</dbReference>
<reference evidence="6" key="1">
    <citation type="submission" date="2010-08" db="EMBL/GenBank/DDBJ databases">
        <title>Genome sequence of Parvularcula bermudensis HTCC2503.</title>
        <authorList>
            <person name="Kang D.-M."/>
            <person name="Oh H.-M."/>
            <person name="Cho J.-C."/>
        </authorList>
    </citation>
    <scope>NUCLEOTIDE SEQUENCE [LARGE SCALE GENOMIC DNA]</scope>
    <source>
        <strain evidence="6">ATCC BAA-594 / HTCC2503 / KCTC 12087</strain>
    </source>
</reference>
<organism evidence="5 6">
    <name type="scientific">Parvularcula bermudensis (strain ATCC BAA-594 / HTCC2503 / KCTC 12087)</name>
    <dbReference type="NCBI Taxonomy" id="314260"/>
    <lineage>
        <taxon>Bacteria</taxon>
        <taxon>Pseudomonadati</taxon>
        <taxon>Pseudomonadota</taxon>
        <taxon>Alphaproteobacteria</taxon>
        <taxon>Parvularculales</taxon>
        <taxon>Parvularculaceae</taxon>
        <taxon>Parvularcula</taxon>
    </lineage>
</organism>
<dbReference type="PANTHER" id="PTHR43213:SF5">
    <property type="entry name" value="BIFUNCTIONAL DTTP_UTP PYROPHOSPHATASE_METHYLTRANSFERASE PROTEIN-RELATED"/>
    <property type="match status" value="1"/>
</dbReference>
<dbReference type="InterPro" id="IPR003697">
    <property type="entry name" value="Maf-like"/>
</dbReference>
<name>E0TER8_PARBH</name>
<evidence type="ECO:0000256" key="4">
    <source>
        <dbReference type="HAMAP-Rule" id="MF_00528"/>
    </source>
</evidence>
<dbReference type="HOGENOM" id="CLU_040416_1_1_5"/>
<dbReference type="CDD" id="cd00555">
    <property type="entry name" value="Maf"/>
    <property type="match status" value="1"/>
</dbReference>
<dbReference type="GO" id="GO:0009117">
    <property type="term" value="P:nucleotide metabolic process"/>
    <property type="evidence" value="ECO:0007669"/>
    <property type="project" value="UniProtKB-KW"/>
</dbReference>
<dbReference type="OrthoDB" id="9813962at2"/>
<proteinExistence type="inferred from homology"/>
<dbReference type="AlphaFoldDB" id="E0TER8"/>
<dbReference type="EMBL" id="CP002156">
    <property type="protein sequence ID" value="ADM08951.1"/>
    <property type="molecule type" value="Genomic_DNA"/>
</dbReference>
<evidence type="ECO:0000256" key="1">
    <source>
        <dbReference type="ARBA" id="ARBA00001968"/>
    </source>
</evidence>
<dbReference type="GO" id="GO:0005737">
    <property type="term" value="C:cytoplasm"/>
    <property type="evidence" value="ECO:0007669"/>
    <property type="project" value="UniProtKB-SubCell"/>
</dbReference>
<evidence type="ECO:0000313" key="6">
    <source>
        <dbReference type="Proteomes" id="UP000001302"/>
    </source>
</evidence>
<dbReference type="STRING" id="314260.PB2503_04382"/>
<dbReference type="RefSeq" id="WP_013299925.1">
    <property type="nucleotide sequence ID" value="NC_014414.1"/>
</dbReference>
<dbReference type="SUPFAM" id="SSF52972">
    <property type="entry name" value="ITPase-like"/>
    <property type="match status" value="1"/>
</dbReference>
<dbReference type="Gene3D" id="3.90.950.10">
    <property type="match status" value="1"/>
</dbReference>
<evidence type="ECO:0000256" key="2">
    <source>
        <dbReference type="ARBA" id="ARBA00022801"/>
    </source>
</evidence>
<dbReference type="eggNOG" id="COG0424">
    <property type="taxonomic scope" value="Bacteria"/>
</dbReference>
<gene>
    <name evidence="5" type="ordered locus">PB2503_04382</name>
</gene>
<dbReference type="GO" id="GO:0047429">
    <property type="term" value="F:nucleoside triphosphate diphosphatase activity"/>
    <property type="evidence" value="ECO:0007669"/>
    <property type="project" value="UniProtKB-EC"/>
</dbReference>
<dbReference type="KEGG" id="pbr:PB2503_04382"/>
<evidence type="ECO:0000313" key="5">
    <source>
        <dbReference type="EMBL" id="ADM08951.1"/>
    </source>
</evidence>
<dbReference type="Proteomes" id="UP000001302">
    <property type="component" value="Chromosome"/>
</dbReference>
<dbReference type="Pfam" id="PF02545">
    <property type="entry name" value="Maf"/>
    <property type="match status" value="1"/>
</dbReference>
<dbReference type="InterPro" id="IPR029001">
    <property type="entry name" value="ITPase-like_fam"/>
</dbReference>
<dbReference type="PIRSF" id="PIRSF006305">
    <property type="entry name" value="Maf"/>
    <property type="match status" value="1"/>
</dbReference>
<keyword evidence="3 4" id="KW-0546">Nucleotide metabolism</keyword>
<accession>E0TER8</accession>
<sequence length="197" mass="21492">MTDLILASKSASRQAILRGAGIPFIAQPSDVDEGAIKSRERAAGQSPGEIALILAEAKALALSVPEQKIVIGCDQVLEFEGHLYDKPVDMPEAKARLLRMAGHTHYLRSGLVVAQGGGIIWRYRDVARLTMRPVTVAGVEAYLDCVGPRILNTVGGYELEAEGVRLFDSVEGDYFTILGLSLFPLMAFLREREILPW</sequence>
<keyword evidence="4" id="KW-0963">Cytoplasm</keyword>
<dbReference type="EC" id="3.6.1.9" evidence="4"/>
<comment type="similarity">
    <text evidence="4">Belongs to the Maf family.</text>
</comment>
<comment type="cofactor">
    <cofactor evidence="1 4">
        <name>a divalent metal cation</name>
        <dbReference type="ChEBI" id="CHEBI:60240"/>
    </cofactor>
</comment>
<comment type="catalytic activity">
    <reaction evidence="4">
        <text>a ribonucleoside 5'-triphosphate + H2O = a ribonucleoside 5'-phosphate + diphosphate + H(+)</text>
        <dbReference type="Rhea" id="RHEA:23996"/>
        <dbReference type="ChEBI" id="CHEBI:15377"/>
        <dbReference type="ChEBI" id="CHEBI:15378"/>
        <dbReference type="ChEBI" id="CHEBI:33019"/>
        <dbReference type="ChEBI" id="CHEBI:58043"/>
        <dbReference type="ChEBI" id="CHEBI:61557"/>
        <dbReference type="EC" id="3.6.1.9"/>
    </reaction>
</comment>